<reference evidence="1" key="1">
    <citation type="journal article" date="2020" name="Nature">
        <title>Giant virus diversity and host interactions through global metagenomics.</title>
        <authorList>
            <person name="Schulz F."/>
            <person name="Roux S."/>
            <person name="Paez-Espino D."/>
            <person name="Jungbluth S."/>
            <person name="Walsh D.A."/>
            <person name="Denef V.J."/>
            <person name="McMahon K.D."/>
            <person name="Konstantinidis K.T."/>
            <person name="Eloe-Fadrosh E.A."/>
            <person name="Kyrpides N.C."/>
            <person name="Woyke T."/>
        </authorList>
    </citation>
    <scope>NUCLEOTIDE SEQUENCE</scope>
    <source>
        <strain evidence="1">GVMAG-S-1014582-52</strain>
    </source>
</reference>
<proteinExistence type="predicted"/>
<accession>A0A6C0LSM0</accession>
<dbReference type="EMBL" id="MN740556">
    <property type="protein sequence ID" value="QHU33005.1"/>
    <property type="molecule type" value="Genomic_DNA"/>
</dbReference>
<protein>
    <submittedName>
        <fullName evidence="1">Uncharacterized protein</fullName>
    </submittedName>
</protein>
<evidence type="ECO:0000313" key="1">
    <source>
        <dbReference type="EMBL" id="QHU33005.1"/>
    </source>
</evidence>
<organism evidence="1">
    <name type="scientific">viral metagenome</name>
    <dbReference type="NCBI Taxonomy" id="1070528"/>
    <lineage>
        <taxon>unclassified sequences</taxon>
        <taxon>metagenomes</taxon>
        <taxon>organismal metagenomes</taxon>
    </lineage>
</organism>
<name>A0A6C0LSM0_9ZZZZ</name>
<dbReference type="AlphaFoldDB" id="A0A6C0LSM0"/>
<sequence length="68" mass="7796">MSSNSRDALKLVENLNSLNTIANLLKKDMKARIDILDSGLEDHQRFNKCCQFTDRNKSEFSSIFKSSK</sequence>